<protein>
    <submittedName>
        <fullName evidence="2">Uncharacterized protein</fullName>
    </submittedName>
</protein>
<feature type="chain" id="PRO_5022125580" evidence="1">
    <location>
        <begin position="27"/>
        <end position="222"/>
    </location>
</feature>
<keyword evidence="1" id="KW-0732">Signal</keyword>
<feature type="signal peptide" evidence="1">
    <location>
        <begin position="1"/>
        <end position="26"/>
    </location>
</feature>
<evidence type="ECO:0000256" key="1">
    <source>
        <dbReference type="SAM" id="SignalP"/>
    </source>
</evidence>
<organism evidence="2 3">
    <name type="scientific">Actinoallomurus bryophytorum</name>
    <dbReference type="NCBI Taxonomy" id="1490222"/>
    <lineage>
        <taxon>Bacteria</taxon>
        <taxon>Bacillati</taxon>
        <taxon>Actinomycetota</taxon>
        <taxon>Actinomycetes</taxon>
        <taxon>Streptosporangiales</taxon>
        <taxon>Thermomonosporaceae</taxon>
        <taxon>Actinoallomurus</taxon>
    </lineage>
</organism>
<sequence length="222" mass="23756">MAHRSVTTLVVCVLLSPLLATGTAAAEAPRHPGPVRAQIFATNNTAIISDPGDPRLRTRLVRFERGVREIIRANGADPGSSTLLDGVFWSESLGQTTYERSREFDLRRVSPAGLHHIAGVVRKTYHQESVLTFEYLPKASPRAGAVEIEVPGVDVRRLHDALVADPDARARLGGGSVTTAGRLILVAARSDLGLARRLVSELGGTWSSAAVRYGAEEFVGSS</sequence>
<accession>A0A543CVW0</accession>
<comment type="caution">
    <text evidence="2">The sequence shown here is derived from an EMBL/GenBank/DDBJ whole genome shotgun (WGS) entry which is preliminary data.</text>
</comment>
<dbReference type="AlphaFoldDB" id="A0A543CVW0"/>
<keyword evidence="3" id="KW-1185">Reference proteome</keyword>
<proteinExistence type="predicted"/>
<name>A0A543CVW0_9ACTN</name>
<reference evidence="2 3" key="1">
    <citation type="submission" date="2019-06" db="EMBL/GenBank/DDBJ databases">
        <title>Sequencing the genomes of 1000 actinobacteria strains.</title>
        <authorList>
            <person name="Klenk H.-P."/>
        </authorList>
    </citation>
    <scope>NUCLEOTIDE SEQUENCE [LARGE SCALE GENOMIC DNA]</scope>
    <source>
        <strain evidence="2 3">DSM 102200</strain>
    </source>
</reference>
<evidence type="ECO:0000313" key="2">
    <source>
        <dbReference type="EMBL" id="TQM00998.1"/>
    </source>
</evidence>
<evidence type="ECO:0000313" key="3">
    <source>
        <dbReference type="Proteomes" id="UP000316096"/>
    </source>
</evidence>
<dbReference type="EMBL" id="VFOZ01000001">
    <property type="protein sequence ID" value="TQM00998.1"/>
    <property type="molecule type" value="Genomic_DNA"/>
</dbReference>
<dbReference type="Proteomes" id="UP000316096">
    <property type="component" value="Unassembled WGS sequence"/>
</dbReference>
<dbReference type="OrthoDB" id="4159887at2"/>
<gene>
    <name evidence="2" type="ORF">FB559_6741</name>
</gene>